<dbReference type="AlphaFoldDB" id="U2HV64"/>
<feature type="domain" description="BACON" evidence="1">
    <location>
        <begin position="53"/>
        <end position="106"/>
    </location>
</feature>
<dbReference type="Gene3D" id="2.60.40.10">
    <property type="entry name" value="Immunoglobulins"/>
    <property type="match status" value="2"/>
</dbReference>
<dbReference type="InterPro" id="IPR024361">
    <property type="entry name" value="BACON"/>
</dbReference>
<organism evidence="2 3">
    <name type="scientific">Sphingobacterium paucimobilis HER1398</name>
    <dbReference type="NCBI Taxonomy" id="1346330"/>
    <lineage>
        <taxon>Bacteria</taxon>
        <taxon>Pseudomonadati</taxon>
        <taxon>Bacteroidota</taxon>
        <taxon>Sphingobacteriia</taxon>
        <taxon>Sphingobacteriales</taxon>
        <taxon>Sphingobacteriaceae</taxon>
        <taxon>Sphingobacterium</taxon>
    </lineage>
</organism>
<comment type="caution">
    <text evidence="2">The sequence shown here is derived from an EMBL/GenBank/DDBJ whole genome shotgun (WGS) entry which is preliminary data.</text>
</comment>
<dbReference type="Pfam" id="PF13004">
    <property type="entry name" value="BACON"/>
    <property type="match status" value="2"/>
</dbReference>
<dbReference type="InterPro" id="IPR013783">
    <property type="entry name" value="Ig-like_fold"/>
</dbReference>
<dbReference type="PATRIC" id="fig|1346330.5.peg.2770"/>
<evidence type="ECO:0000259" key="1">
    <source>
        <dbReference type="Pfam" id="PF13004"/>
    </source>
</evidence>
<reference evidence="2 3" key="1">
    <citation type="journal article" date="2013" name="Genome Announc.">
        <title>The Draft Genome Sequence of Sphingomonas paucimobilis Strain HER1398 (Proteobacteria), Host to the Giant PAU Phage, Indicates That It Is a Member of the Genus Sphingobacterium (Bacteroidetes).</title>
        <authorList>
            <person name="White R.A.III."/>
            <person name="Suttle C.A."/>
        </authorList>
    </citation>
    <scope>NUCLEOTIDE SEQUENCE [LARGE SCALE GENOMIC DNA]</scope>
    <source>
        <strain evidence="2 3">HER1398</strain>
    </source>
</reference>
<evidence type="ECO:0000313" key="2">
    <source>
        <dbReference type="EMBL" id="ERJ59427.1"/>
    </source>
</evidence>
<dbReference type="CDD" id="cd14948">
    <property type="entry name" value="BACON"/>
    <property type="match status" value="1"/>
</dbReference>
<keyword evidence="3" id="KW-1185">Reference proteome</keyword>
<dbReference type="STRING" id="1346330.M472_11640"/>
<sequence>MFMLLSISCKKDDHKNGSFELVDAPDKMEVTAEGIASTYTFKASGKWNIGKVPQADWVKISPEDGSGDGTFTVTIARNRTLEARATTLVFTVDGQLQNKVFKIEQAAAEVQKSGDPFLYFDGTPSGLEVAEAGGTSNYIVRALGRWRLELEDQPEWATVEPMEGNGDTPVKIIVSKNTDLERFASLLFFLEDEQQPVEFPIHQKGQKLQVSGDVVLKEDFSWLSYGSEVFNVTDGETRIGSWTTAEIAKGWTSTIPPDATIGSTYASLYARPGFVKLGRTNYGADLVSPKLENVQRTKDLLVTFKAVRYATSDHYLLTVGVNGPGTVSVKEFDIMNLANPNSNIDACRAAWKAHEATYSFVVTGATSETQVWFMGGAFDQRTGNWPKTTNRIFIDDVVVTVK</sequence>
<protein>
    <recommendedName>
        <fullName evidence="1">BACON domain-containing protein</fullName>
    </recommendedName>
</protein>
<proteinExistence type="predicted"/>
<name>U2HV64_9SPHI</name>
<accession>U2HV64</accession>
<gene>
    <name evidence="2" type="ORF">M472_11640</name>
</gene>
<dbReference type="EMBL" id="ATDL01000015">
    <property type="protein sequence ID" value="ERJ59427.1"/>
    <property type="molecule type" value="Genomic_DNA"/>
</dbReference>
<evidence type="ECO:0000313" key="3">
    <source>
        <dbReference type="Proteomes" id="UP000016584"/>
    </source>
</evidence>
<feature type="domain" description="BACON" evidence="1">
    <location>
        <begin position="151"/>
        <end position="186"/>
    </location>
</feature>
<dbReference type="Proteomes" id="UP000016584">
    <property type="component" value="Unassembled WGS sequence"/>
</dbReference>